<gene>
    <name evidence="2" type="ORF">LEM8419_02687</name>
</gene>
<dbReference type="SUPFAM" id="SSF53474">
    <property type="entry name" value="alpha/beta-Hydrolases"/>
    <property type="match status" value="1"/>
</dbReference>
<keyword evidence="3" id="KW-1185">Reference proteome</keyword>
<dbReference type="Pfam" id="PF12697">
    <property type="entry name" value="Abhydrolase_6"/>
    <property type="match status" value="1"/>
</dbReference>
<evidence type="ECO:0000313" key="2">
    <source>
        <dbReference type="EMBL" id="CAH1001781.1"/>
    </source>
</evidence>
<dbReference type="EMBL" id="CAKLPZ010000003">
    <property type="protein sequence ID" value="CAH1001781.1"/>
    <property type="molecule type" value="Genomic_DNA"/>
</dbReference>
<dbReference type="RefSeq" id="WP_238751633.1">
    <property type="nucleotide sequence ID" value="NZ_CAKLPZ010000003.1"/>
</dbReference>
<dbReference type="InterPro" id="IPR029058">
    <property type="entry name" value="AB_hydrolase_fold"/>
</dbReference>
<evidence type="ECO:0000313" key="3">
    <source>
        <dbReference type="Proteomes" id="UP000837803"/>
    </source>
</evidence>
<dbReference type="InterPro" id="IPR000073">
    <property type="entry name" value="AB_hydrolase_1"/>
</dbReference>
<name>A0ABM9B3R5_9BACT</name>
<proteinExistence type="predicted"/>
<accession>A0ABM9B3R5</accession>
<reference evidence="2" key="1">
    <citation type="submission" date="2021-12" db="EMBL/GenBank/DDBJ databases">
        <authorList>
            <person name="Rodrigo-Torres L."/>
            <person name="Arahal R. D."/>
            <person name="Lucena T."/>
        </authorList>
    </citation>
    <scope>NUCLEOTIDE SEQUENCE</scope>
    <source>
        <strain evidence="2">CECT 8419</strain>
    </source>
</reference>
<comment type="caution">
    <text evidence="2">The sequence shown here is derived from an EMBL/GenBank/DDBJ whole genome shotgun (WGS) entry which is preliminary data.</text>
</comment>
<dbReference type="Proteomes" id="UP000837803">
    <property type="component" value="Unassembled WGS sequence"/>
</dbReference>
<dbReference type="PANTHER" id="PTHR43329">
    <property type="entry name" value="EPOXIDE HYDROLASE"/>
    <property type="match status" value="1"/>
</dbReference>
<organism evidence="2 3">
    <name type="scientific">Neolewinella maritima</name>
    <dbReference type="NCBI Taxonomy" id="1383882"/>
    <lineage>
        <taxon>Bacteria</taxon>
        <taxon>Pseudomonadati</taxon>
        <taxon>Bacteroidota</taxon>
        <taxon>Saprospiria</taxon>
        <taxon>Saprospirales</taxon>
        <taxon>Lewinellaceae</taxon>
        <taxon>Neolewinella</taxon>
    </lineage>
</organism>
<feature type="domain" description="AB hydrolase-1" evidence="1">
    <location>
        <begin position="78"/>
        <end position="267"/>
    </location>
</feature>
<evidence type="ECO:0000259" key="1">
    <source>
        <dbReference type="Pfam" id="PF12697"/>
    </source>
</evidence>
<protein>
    <recommendedName>
        <fullName evidence="1">AB hydrolase-1 domain-containing protein</fullName>
    </recommendedName>
</protein>
<sequence>MTLKRLTYRSIAAAINGLSYLHPRLAGRSAFHLFATPPPPHIRPKEQAFLDTARRNDQPSGDHLIPVYEWGPEDGPVVFCAYGWGYNVGRWRHFVPRLVAAGYRVVAFDLPGHGHCAGSRQLTYLRAAEVEMDLIRWLGGTDLILAHSFGGSCLVESLALLPPQLRPRRICLLAIVSEVRWLFAGFVRFMGLRDVVYRQMQARIEQLSGRSLDEFDVATVAAQLHAIPTLLVHDPEDAVTAYRNARRNHSHWRGSWLYSPVGAGHHLGTAEVTAAVLDWLIEGAVPAGAVQNTGELQPLPAVVDAAAMEVNGVTDFYA</sequence>
<dbReference type="Gene3D" id="3.40.50.1820">
    <property type="entry name" value="alpha/beta hydrolase"/>
    <property type="match status" value="1"/>
</dbReference>